<dbReference type="KEGG" id="pasa:BAOM_3110"/>
<name>A0A3Q9RPB4_9BACI</name>
<reference evidence="1 2" key="1">
    <citation type="submission" date="2018-01" db="EMBL/GenBank/DDBJ databases">
        <title>Bacillus asahii Genome sequencing and assembly.</title>
        <authorList>
            <person name="Jiang H."/>
            <person name="Feng Y."/>
            <person name="Zhao F."/>
            <person name="Lin X."/>
        </authorList>
    </citation>
    <scope>NUCLEOTIDE SEQUENCE [LARGE SCALE GENOMIC DNA]</scope>
    <source>
        <strain evidence="1 2">OM18</strain>
    </source>
</reference>
<gene>
    <name evidence="1" type="ORF">BAOM_3110</name>
</gene>
<organism evidence="1 2">
    <name type="scientific">Peribacillus asahii</name>
    <dbReference type="NCBI Taxonomy" id="228899"/>
    <lineage>
        <taxon>Bacteria</taxon>
        <taxon>Bacillati</taxon>
        <taxon>Bacillota</taxon>
        <taxon>Bacilli</taxon>
        <taxon>Bacillales</taxon>
        <taxon>Bacillaceae</taxon>
        <taxon>Peribacillus</taxon>
    </lineage>
</organism>
<proteinExistence type="predicted"/>
<sequence>MNKELVKLCVDTVKNPSIVQNFSKGLNPSDVIRKEFFEILGTEKPTYKDLRKHKVEVFEILEEVLDQTVINGVNEDDFFMQFAETRNVALGDQLEFYVPDNSLLVASELAGNHWDITRQKLDVGQSFTVKTRSFGMAVYADFMQFLAGRVDFAELVAKVAKAIQNKIAQEVAASFAAGAGYLPTEFKATGSYSEGTLMDIVGHVEAATGATPMVVGTRKALAKVTAGANLSESMKDQLNQTGHLSVYNGLVLVQLPTVHKANTFEFAYDDNKLLVLPANDAKPVKLVFEGDSLVKEVSDGTQNMDMSLEYKFLTRFGVQVVFNTLYGSYTITA</sequence>
<dbReference type="Proteomes" id="UP000283095">
    <property type="component" value="Chromosome"/>
</dbReference>
<evidence type="ECO:0000313" key="1">
    <source>
        <dbReference type="EMBL" id="AZV43719.1"/>
    </source>
</evidence>
<dbReference type="EMBL" id="CP026095">
    <property type="protein sequence ID" value="AZV43719.1"/>
    <property type="molecule type" value="Genomic_DNA"/>
</dbReference>
<evidence type="ECO:0000313" key="2">
    <source>
        <dbReference type="Proteomes" id="UP000283095"/>
    </source>
</evidence>
<accession>A0A3Q9RPB4</accession>
<evidence type="ECO:0008006" key="3">
    <source>
        <dbReference type="Google" id="ProtNLM"/>
    </source>
</evidence>
<protein>
    <recommendedName>
        <fullName evidence="3">Phage major capsid protein</fullName>
    </recommendedName>
</protein>
<dbReference type="AlphaFoldDB" id="A0A3Q9RPB4"/>
<dbReference type="OrthoDB" id="2078600at2"/>
<dbReference type="RefSeq" id="WP_127760837.1">
    <property type="nucleotide sequence ID" value="NZ_CP026095.1"/>
</dbReference>